<dbReference type="EMBL" id="MVDD01000014">
    <property type="protein sequence ID" value="PKQ61451.1"/>
    <property type="molecule type" value="Genomic_DNA"/>
</dbReference>
<dbReference type="Proteomes" id="UP000233535">
    <property type="component" value="Unassembled WGS sequence"/>
</dbReference>
<name>A0A2N3HTU4_9BACT</name>
<proteinExistence type="predicted"/>
<dbReference type="RefSeq" id="WP_101262534.1">
    <property type="nucleotide sequence ID" value="NZ_MVDD01000014.1"/>
</dbReference>
<dbReference type="AlphaFoldDB" id="A0A2N3HTU4"/>
<evidence type="ECO:0000313" key="2">
    <source>
        <dbReference type="EMBL" id="PKQ61451.1"/>
    </source>
</evidence>
<protein>
    <submittedName>
        <fullName evidence="2">Uncharacterized protein</fullName>
    </submittedName>
</protein>
<comment type="caution">
    <text evidence="2">The sequence shown here is derived from an EMBL/GenBank/DDBJ whole genome shotgun (WGS) entry which is preliminary data.</text>
</comment>
<gene>
    <name evidence="2" type="ORF">BZG02_15980</name>
</gene>
<accession>A0A2N3HTU4</accession>
<evidence type="ECO:0000313" key="3">
    <source>
        <dbReference type="Proteomes" id="UP000233535"/>
    </source>
</evidence>
<feature type="transmembrane region" description="Helical" evidence="1">
    <location>
        <begin position="123"/>
        <end position="143"/>
    </location>
</feature>
<sequence>MKTSESEKKEIIDRIVKGEVFSKSEMLRKLLLYLFDSHKQNLHVKAINIAIDLFQREGDLKENDETIARVYIHKLRTKLTNYYQKEGQNEKIIVEIPKGKYDLYFRIPQTKINTKTNIRPFKIVLLILVPILLFNILICWHFGVFNTQKTVSSIWKEYITEKTDVNLMLANPFFYTVRNLKNDSTFVVRNFHINSAGELANMPGLFPKNEYDIKESDISYYANNNINSLPSLFKALAESDNKVQLKSGANINLENILNNNTIALTSLKSIGIFHEFLDQTSIRIPQKNGLSLLLINKSDTIKYTALKSYTDFYTDYAFFIKLSTPKGKILSIISDSHSIGNKGLMELVTNKNADKIILQQYPEYKGNFPKHFELLVKVSGYHEQNLNTEIIHFQNLN</sequence>
<reference evidence="2 3" key="1">
    <citation type="journal article" date="2017" name="Front. Microbiol.">
        <title>Labilibaculum manganireducens gen. nov., sp. nov. and Labilibaculum filiforme sp. nov., Novel Bacteroidetes Isolated from Subsurface Sediments of the Baltic Sea.</title>
        <authorList>
            <person name="Vandieken V."/>
            <person name="Marshall I.P."/>
            <person name="Niemann H."/>
            <person name="Engelen B."/>
            <person name="Cypionka H."/>
        </authorList>
    </citation>
    <scope>NUCLEOTIDE SEQUENCE [LARGE SCALE GENOMIC DNA]</scope>
    <source>
        <strain evidence="2 3">59.16B</strain>
    </source>
</reference>
<keyword evidence="1" id="KW-0472">Membrane</keyword>
<keyword evidence="1" id="KW-1133">Transmembrane helix</keyword>
<dbReference type="OrthoDB" id="1295312at2"/>
<keyword evidence="1" id="KW-0812">Transmembrane</keyword>
<evidence type="ECO:0000256" key="1">
    <source>
        <dbReference type="SAM" id="Phobius"/>
    </source>
</evidence>
<organism evidence="2 3">
    <name type="scientific">Labilibaculum filiforme</name>
    <dbReference type="NCBI Taxonomy" id="1940526"/>
    <lineage>
        <taxon>Bacteria</taxon>
        <taxon>Pseudomonadati</taxon>
        <taxon>Bacteroidota</taxon>
        <taxon>Bacteroidia</taxon>
        <taxon>Marinilabiliales</taxon>
        <taxon>Marinifilaceae</taxon>
        <taxon>Labilibaculum</taxon>
    </lineage>
</organism>
<keyword evidence="3" id="KW-1185">Reference proteome</keyword>